<dbReference type="AlphaFoldDB" id="A0A834ZY44"/>
<accession>A0A834ZY44</accession>
<dbReference type="PRINTS" id="PR00412">
    <property type="entry name" value="EPOXHYDRLASE"/>
</dbReference>
<feature type="compositionally biased region" description="Polar residues" evidence="3">
    <location>
        <begin position="56"/>
        <end position="66"/>
    </location>
</feature>
<sequence length="525" mass="58345">MASPLSTTTTNTAIAASYSAYPFYQKRSCASVIGTTSYHIVQKVSCKARNGDHKPTQGSATSSDNGEISLGRMDRRNVLIGLGGMYGAAVLSADQLAFGAPVPKALDSVVRTVVERPKKKKRSKKEKEDEEEILVISGIELEKDVFVKFDVLINDEDDMEISPVNTEFAGSFVNVPQKRGKREMKMKTCLRLGLTDLLEDLGAEDDETVMVTLVPRQGKVTIGGIKIDSMDQIQHKYIDIRGLKLHIAEAGTGPSVVVFLHGFLEIWYSWRHQMIAVANAGYRAIAPDFRGYGLSERPPEPEKASYSDLLDDLLAIFDSFSINKAFLIGKDFGARPAYLFAILHPERVSGVVTLGVPYIPPSPSAYNLHLPEGFYILRWRTVVRNVHILFSGSELPIAGENQEIMDLVDPSTPLPPWFTEEDLTTYAALYENSGFCTPLQVSYRSINEEFHITDPKVRVPALLIMGGKDYVIKFPGKEDYITSGKVKEYVPDLEITFLPEGTHFVQEQFPDQVNQLLISFLNNHA</sequence>
<dbReference type="InterPro" id="IPR000639">
    <property type="entry name" value="Epox_hydrolase-like"/>
</dbReference>
<dbReference type="PRINTS" id="PR00111">
    <property type="entry name" value="ABHYDROLASE"/>
</dbReference>
<comment type="similarity">
    <text evidence="2">Belongs to the AB hydrolase superfamily. Epoxide hydrolase family.</text>
</comment>
<dbReference type="Proteomes" id="UP000655225">
    <property type="component" value="Unassembled WGS sequence"/>
</dbReference>
<comment type="caution">
    <text evidence="6">The sequence shown here is derived from an EMBL/GenBank/DDBJ whole genome shotgun (WGS) entry which is preliminary data.</text>
</comment>
<name>A0A834ZY44_TETSI</name>
<feature type="region of interest" description="Disordered" evidence="3">
    <location>
        <begin position="48"/>
        <end position="68"/>
    </location>
</feature>
<dbReference type="SUPFAM" id="SSF53474">
    <property type="entry name" value="alpha/beta-Hydrolases"/>
    <property type="match status" value="1"/>
</dbReference>
<keyword evidence="1" id="KW-0378">Hydrolase</keyword>
<dbReference type="GO" id="GO:0016787">
    <property type="term" value="F:hydrolase activity"/>
    <property type="evidence" value="ECO:0007669"/>
    <property type="project" value="UniProtKB-KW"/>
</dbReference>
<reference evidence="6 7" key="1">
    <citation type="submission" date="2020-04" db="EMBL/GenBank/DDBJ databases">
        <title>Plant Genome Project.</title>
        <authorList>
            <person name="Zhang R.-G."/>
        </authorList>
    </citation>
    <scope>NUCLEOTIDE SEQUENCE [LARGE SCALE GENOMIC DNA]</scope>
    <source>
        <strain evidence="6">YNK0</strain>
        <tissue evidence="6">Leaf</tissue>
    </source>
</reference>
<dbReference type="GO" id="GO:0004097">
    <property type="term" value="F:catechol oxidase activity"/>
    <property type="evidence" value="ECO:0007669"/>
    <property type="project" value="InterPro"/>
</dbReference>
<feature type="domain" description="Polyphenol oxidase C-terminal" evidence="5">
    <location>
        <begin position="103"/>
        <end position="228"/>
    </location>
</feature>
<gene>
    <name evidence="6" type="ORF">HHK36_001906</name>
</gene>
<evidence type="ECO:0000259" key="5">
    <source>
        <dbReference type="Pfam" id="PF12143"/>
    </source>
</evidence>
<dbReference type="EMBL" id="JABCRI010000001">
    <property type="protein sequence ID" value="KAF8413910.1"/>
    <property type="molecule type" value="Genomic_DNA"/>
</dbReference>
<dbReference type="Gene3D" id="3.40.50.1820">
    <property type="entry name" value="alpha/beta hydrolase"/>
    <property type="match status" value="1"/>
</dbReference>
<dbReference type="Pfam" id="PF12143">
    <property type="entry name" value="PPO1_KFDV"/>
    <property type="match status" value="1"/>
</dbReference>
<dbReference type="OrthoDB" id="7130006at2759"/>
<evidence type="ECO:0000313" key="7">
    <source>
        <dbReference type="Proteomes" id="UP000655225"/>
    </source>
</evidence>
<evidence type="ECO:0000256" key="1">
    <source>
        <dbReference type="ARBA" id="ARBA00022801"/>
    </source>
</evidence>
<dbReference type="Pfam" id="PF00561">
    <property type="entry name" value="Abhydrolase_1"/>
    <property type="match status" value="1"/>
</dbReference>
<keyword evidence="7" id="KW-1185">Reference proteome</keyword>
<evidence type="ECO:0000256" key="2">
    <source>
        <dbReference type="ARBA" id="ARBA00038334"/>
    </source>
</evidence>
<evidence type="ECO:0000259" key="4">
    <source>
        <dbReference type="Pfam" id="PF00561"/>
    </source>
</evidence>
<dbReference type="InterPro" id="IPR022740">
    <property type="entry name" value="Polyphenol_oxidase_C"/>
</dbReference>
<evidence type="ECO:0000256" key="3">
    <source>
        <dbReference type="SAM" id="MobiDB-lite"/>
    </source>
</evidence>
<evidence type="ECO:0000313" key="6">
    <source>
        <dbReference type="EMBL" id="KAF8413910.1"/>
    </source>
</evidence>
<dbReference type="InterPro" id="IPR000073">
    <property type="entry name" value="AB_hydrolase_1"/>
</dbReference>
<evidence type="ECO:0008006" key="8">
    <source>
        <dbReference type="Google" id="ProtNLM"/>
    </source>
</evidence>
<proteinExistence type="inferred from homology"/>
<protein>
    <recommendedName>
        <fullName evidence="8">AB hydrolase-1 domain-containing protein</fullName>
    </recommendedName>
</protein>
<dbReference type="InterPro" id="IPR029058">
    <property type="entry name" value="AB_hydrolase_fold"/>
</dbReference>
<feature type="domain" description="AB hydrolase-1" evidence="4">
    <location>
        <begin position="256"/>
        <end position="364"/>
    </location>
</feature>
<dbReference type="PANTHER" id="PTHR43329">
    <property type="entry name" value="EPOXIDE HYDROLASE"/>
    <property type="match status" value="1"/>
</dbReference>
<organism evidence="6 7">
    <name type="scientific">Tetracentron sinense</name>
    <name type="common">Spur-leaf</name>
    <dbReference type="NCBI Taxonomy" id="13715"/>
    <lineage>
        <taxon>Eukaryota</taxon>
        <taxon>Viridiplantae</taxon>
        <taxon>Streptophyta</taxon>
        <taxon>Embryophyta</taxon>
        <taxon>Tracheophyta</taxon>
        <taxon>Spermatophyta</taxon>
        <taxon>Magnoliopsida</taxon>
        <taxon>Trochodendrales</taxon>
        <taxon>Trochodendraceae</taxon>
        <taxon>Tetracentron</taxon>
    </lineage>
</organism>